<evidence type="ECO:0000256" key="5">
    <source>
        <dbReference type="ARBA" id="ARBA00022824"/>
    </source>
</evidence>
<dbReference type="Proteomes" id="UP000005237">
    <property type="component" value="Unassembled WGS sequence"/>
</dbReference>
<comment type="similarity">
    <text evidence="2">Belongs to the SPCS1 family.</text>
</comment>
<keyword evidence="7 10" id="KW-0472">Membrane</keyword>
<dbReference type="InterPro" id="IPR009542">
    <property type="entry name" value="Spc1/SPCS1"/>
</dbReference>
<dbReference type="GO" id="GO:0005787">
    <property type="term" value="C:signal peptidase complex"/>
    <property type="evidence" value="ECO:0007669"/>
    <property type="project" value="InterPro"/>
</dbReference>
<dbReference type="EnsemblMetazoa" id="CJA00804.1">
    <property type="protein sequence ID" value="CJA00804.1"/>
    <property type="gene ID" value="WBGene00120008"/>
</dbReference>
<evidence type="ECO:0000256" key="9">
    <source>
        <dbReference type="ARBA" id="ARBA00045204"/>
    </source>
</evidence>
<dbReference type="Pfam" id="PF06645">
    <property type="entry name" value="SPC12"/>
    <property type="match status" value="1"/>
</dbReference>
<keyword evidence="5" id="KW-0256">Endoplasmic reticulum</keyword>
<dbReference type="GO" id="GO:0045047">
    <property type="term" value="P:protein targeting to ER"/>
    <property type="evidence" value="ECO:0007669"/>
    <property type="project" value="TreeGrafter"/>
</dbReference>
<reference evidence="12" key="1">
    <citation type="submission" date="2010-08" db="EMBL/GenBank/DDBJ databases">
        <authorList>
            <consortium name="Caenorhabditis japonica Sequencing Consortium"/>
            <person name="Wilson R.K."/>
        </authorList>
    </citation>
    <scope>NUCLEOTIDE SEQUENCE [LARGE SCALE GENOMIC DNA]</scope>
    <source>
        <strain evidence="12">DF5081</strain>
    </source>
</reference>
<evidence type="ECO:0000256" key="7">
    <source>
        <dbReference type="ARBA" id="ARBA00023136"/>
    </source>
</evidence>
<evidence type="ECO:0000256" key="2">
    <source>
        <dbReference type="ARBA" id="ARBA00005245"/>
    </source>
</evidence>
<comment type="subcellular location">
    <subcellularLocation>
        <location evidence="1">Endoplasmic reticulum membrane</location>
        <topology evidence="1">Multi-pass membrane protein</topology>
    </subcellularLocation>
</comment>
<dbReference type="PANTHER" id="PTHR13202:SF0">
    <property type="entry name" value="SIGNAL PEPTIDASE COMPLEX SUBUNIT 1"/>
    <property type="match status" value="1"/>
</dbReference>
<proteinExistence type="inferred from homology"/>
<keyword evidence="12" id="KW-1185">Reference proteome</keyword>
<evidence type="ECO:0000256" key="4">
    <source>
        <dbReference type="ARBA" id="ARBA00022692"/>
    </source>
</evidence>
<evidence type="ECO:0000256" key="10">
    <source>
        <dbReference type="SAM" id="Phobius"/>
    </source>
</evidence>
<keyword evidence="6 10" id="KW-1133">Transmembrane helix</keyword>
<feature type="transmembrane region" description="Helical" evidence="10">
    <location>
        <begin position="20"/>
        <end position="40"/>
    </location>
</feature>
<dbReference type="AlphaFoldDB" id="A0A8R1DF99"/>
<accession>A0A8R1DF99</accession>
<dbReference type="GO" id="GO:0006465">
    <property type="term" value="P:signal peptide processing"/>
    <property type="evidence" value="ECO:0007669"/>
    <property type="project" value="InterPro"/>
</dbReference>
<reference evidence="11" key="2">
    <citation type="submission" date="2022-06" db="UniProtKB">
        <authorList>
            <consortium name="EnsemblMetazoa"/>
        </authorList>
    </citation>
    <scope>IDENTIFICATION</scope>
    <source>
        <strain evidence="11">DF5081</strain>
    </source>
</reference>
<sequence length="76" mass="8703">MVILTLAGIIGFFVGYWTQQLSYAIFTVMGASAFAALLILPPWPFLFRKHPLVWQTPIEEETSEKSKKKEETKKTK</sequence>
<dbReference type="PANTHER" id="PTHR13202">
    <property type="entry name" value="MICROSOMAL SIGNAL PEPTIDASE 12 KDA SUBUNIT"/>
    <property type="match status" value="1"/>
</dbReference>
<evidence type="ECO:0000313" key="11">
    <source>
        <dbReference type="EnsemblMetazoa" id="CJA00804.1"/>
    </source>
</evidence>
<evidence type="ECO:0000313" key="12">
    <source>
        <dbReference type="Proteomes" id="UP000005237"/>
    </source>
</evidence>
<name>A0A8R1DF99_CAEJA</name>
<comment type="function">
    <text evidence="9">Component of the signal peptidase complex (SPC) which catalyzes the cleavage of N-terminal signal sequences from nascent proteins as they are translocated into the lumen of the endoplasmic reticulum. Dispensable for SPC enzymatic activity.</text>
</comment>
<organism evidence="11 12">
    <name type="scientific">Caenorhabditis japonica</name>
    <dbReference type="NCBI Taxonomy" id="281687"/>
    <lineage>
        <taxon>Eukaryota</taxon>
        <taxon>Metazoa</taxon>
        <taxon>Ecdysozoa</taxon>
        <taxon>Nematoda</taxon>
        <taxon>Chromadorea</taxon>
        <taxon>Rhabditida</taxon>
        <taxon>Rhabditina</taxon>
        <taxon>Rhabditomorpha</taxon>
        <taxon>Rhabditoidea</taxon>
        <taxon>Rhabditidae</taxon>
        <taxon>Peloderinae</taxon>
        <taxon>Caenorhabditis</taxon>
    </lineage>
</organism>
<evidence type="ECO:0000256" key="1">
    <source>
        <dbReference type="ARBA" id="ARBA00004477"/>
    </source>
</evidence>
<evidence type="ECO:0000256" key="6">
    <source>
        <dbReference type="ARBA" id="ARBA00022989"/>
    </source>
</evidence>
<protein>
    <recommendedName>
        <fullName evidence="3">Signal peptidase complex subunit 1</fullName>
    </recommendedName>
    <alternativeName>
        <fullName evidence="8">Microsomal signal peptidase 12 kDa subunit</fullName>
    </alternativeName>
</protein>
<evidence type="ECO:0000256" key="8">
    <source>
        <dbReference type="ARBA" id="ARBA00032913"/>
    </source>
</evidence>
<evidence type="ECO:0000256" key="3">
    <source>
        <dbReference type="ARBA" id="ARBA00017059"/>
    </source>
</evidence>
<keyword evidence="4 10" id="KW-0812">Transmembrane</keyword>